<comment type="caution">
    <text evidence="2">The sequence shown here is derived from an EMBL/GenBank/DDBJ whole genome shotgun (WGS) entry which is preliminary data.</text>
</comment>
<dbReference type="AlphaFoldDB" id="A0A371AUM0"/>
<evidence type="ECO:0000313" key="2">
    <source>
        <dbReference type="EMBL" id="RDU23239.1"/>
    </source>
</evidence>
<feature type="transmembrane region" description="Helical" evidence="1">
    <location>
        <begin position="14"/>
        <end position="33"/>
    </location>
</feature>
<dbReference type="RefSeq" id="WP_115482183.1">
    <property type="nucleotide sequence ID" value="NZ_QRCT01000032.1"/>
</dbReference>
<feature type="transmembrane region" description="Helical" evidence="1">
    <location>
        <begin position="40"/>
        <end position="59"/>
    </location>
</feature>
<organism evidence="2 3">
    <name type="scientific">Anaerosacchariphilus polymeriproducens</name>
    <dbReference type="NCBI Taxonomy" id="1812858"/>
    <lineage>
        <taxon>Bacteria</taxon>
        <taxon>Bacillati</taxon>
        <taxon>Bacillota</taxon>
        <taxon>Clostridia</taxon>
        <taxon>Lachnospirales</taxon>
        <taxon>Lachnospiraceae</taxon>
        <taxon>Anaerosacchariphilus</taxon>
    </lineage>
</organism>
<keyword evidence="1" id="KW-0472">Membrane</keyword>
<name>A0A371AUM0_9FIRM</name>
<dbReference type="Proteomes" id="UP000255036">
    <property type="component" value="Unassembled WGS sequence"/>
</dbReference>
<protein>
    <submittedName>
        <fullName evidence="2">Uncharacterized protein</fullName>
    </submittedName>
</protein>
<evidence type="ECO:0000313" key="3">
    <source>
        <dbReference type="Proteomes" id="UP000255036"/>
    </source>
</evidence>
<keyword evidence="1" id="KW-0812">Transmembrane</keyword>
<accession>A0A371AUM0</accession>
<evidence type="ECO:0000256" key="1">
    <source>
        <dbReference type="SAM" id="Phobius"/>
    </source>
</evidence>
<dbReference type="EMBL" id="QRCT01000032">
    <property type="protein sequence ID" value="RDU23239.1"/>
    <property type="molecule type" value="Genomic_DNA"/>
</dbReference>
<sequence length="68" mass="7480">MWSIPLHQKLFPDAGWWTTFALCGLFVIAYMVLSFLPIITVAPCVAGVIIFTALAWAPADMIGNNVVR</sequence>
<keyword evidence="3" id="KW-1185">Reference proteome</keyword>
<dbReference type="OrthoDB" id="2066508at2"/>
<reference evidence="2 3" key="1">
    <citation type="submission" date="2018-07" db="EMBL/GenBank/DDBJ databases">
        <title>Anaerosacharophilus polymeroproducens gen. nov. sp. nov., an anaerobic bacterium isolated from salt field.</title>
        <authorList>
            <person name="Kim W."/>
            <person name="Yang S.-H."/>
            <person name="Oh J."/>
            <person name="Lee J.-H."/>
            <person name="Kwon K.K."/>
        </authorList>
    </citation>
    <scope>NUCLEOTIDE SEQUENCE [LARGE SCALE GENOMIC DNA]</scope>
    <source>
        <strain evidence="2 3">MCWD5</strain>
    </source>
</reference>
<keyword evidence="1" id="KW-1133">Transmembrane helix</keyword>
<proteinExistence type="predicted"/>
<gene>
    <name evidence="2" type="ORF">DWV06_10705</name>
</gene>